<reference evidence="1 2" key="1">
    <citation type="submission" date="2020-01" db="EMBL/GenBank/DDBJ databases">
        <title>Genetics and antimicrobial susceptibilities of Nocardia species isolated from the soil; a comparison with species isolated from humans.</title>
        <authorList>
            <person name="Carrasco G."/>
            <person name="Monzon S."/>
            <person name="Sansegundo M."/>
            <person name="Garcia E."/>
            <person name="Garrido N."/>
            <person name="Medina M.J."/>
            <person name="Villalon P."/>
            <person name="Ramirez-Arocha A.C."/>
            <person name="Jimenez P."/>
            <person name="Cuesta I."/>
            <person name="Valdezate S."/>
        </authorList>
    </citation>
    <scope>NUCLEOTIDE SEQUENCE [LARGE SCALE GENOMIC DNA]</scope>
    <source>
        <strain evidence="1 2">CNM20110639</strain>
    </source>
</reference>
<evidence type="ECO:0000313" key="2">
    <source>
        <dbReference type="Proteomes" id="UP000468928"/>
    </source>
</evidence>
<dbReference type="AlphaFoldDB" id="A0A6P1D897"/>
<dbReference type="SUPFAM" id="SSF53474">
    <property type="entry name" value="alpha/beta-Hydrolases"/>
    <property type="match status" value="1"/>
</dbReference>
<sequence length="291" mass="33199">MSEYGSHVVPSDLSHDDVQRGYARIERGILSEATPRSECPRTADYAIAYPPVCRKPYLLVNFHGMVTRPKYQPPIYGRFTSSAQLGAITVFVSDPVLRMHPESRIGWFLQAEPMSDDLLRLAVGIARRNDLAAIVWNGWSAGGYAAIRYAWRASSESMPSMAFAYAPQNYPPDLSWWGNYRLSLPAELASDPYCERTGQHPPRRPLPRRVCTLFEEEFRNDYFRAAIRANDGDVAHIVEHLRPIITSARESDRLDWAVLRNGLGHGEESNEIFWEEFEIATTRWWRAHGTT</sequence>
<organism evidence="1 2">
    <name type="scientific">Nocardia cyriacigeorgica</name>
    <dbReference type="NCBI Taxonomy" id="135487"/>
    <lineage>
        <taxon>Bacteria</taxon>
        <taxon>Bacillati</taxon>
        <taxon>Actinomycetota</taxon>
        <taxon>Actinomycetes</taxon>
        <taxon>Mycobacteriales</taxon>
        <taxon>Nocardiaceae</taxon>
        <taxon>Nocardia</taxon>
    </lineage>
</organism>
<evidence type="ECO:0000313" key="1">
    <source>
        <dbReference type="EMBL" id="NEW44452.1"/>
    </source>
</evidence>
<gene>
    <name evidence="1" type="ORF">GV789_08275</name>
</gene>
<proteinExistence type="predicted"/>
<dbReference type="Proteomes" id="UP000468928">
    <property type="component" value="Unassembled WGS sequence"/>
</dbReference>
<dbReference type="InterPro" id="IPR029058">
    <property type="entry name" value="AB_hydrolase_fold"/>
</dbReference>
<comment type="caution">
    <text evidence="1">The sequence shown here is derived from an EMBL/GenBank/DDBJ whole genome shotgun (WGS) entry which is preliminary data.</text>
</comment>
<evidence type="ECO:0008006" key="3">
    <source>
        <dbReference type="Google" id="ProtNLM"/>
    </source>
</evidence>
<dbReference type="RefSeq" id="WP_163828666.1">
    <property type="nucleotide sequence ID" value="NZ_JAAGUZ010000017.1"/>
</dbReference>
<dbReference type="EMBL" id="JAAGUZ010000017">
    <property type="protein sequence ID" value="NEW44452.1"/>
    <property type="molecule type" value="Genomic_DNA"/>
</dbReference>
<accession>A0A6P1D897</accession>
<protein>
    <recommendedName>
        <fullName evidence="3">Alpha/beta hydrolase</fullName>
    </recommendedName>
</protein>
<name>A0A6P1D897_9NOCA</name>